<dbReference type="PROSITE" id="PS51035">
    <property type="entry name" value="BAG"/>
    <property type="match status" value="1"/>
</dbReference>
<gene>
    <name evidence="3" type="ORF">RDB_LOCUS170088</name>
</gene>
<dbReference type="EMBL" id="CAJMWS010000900">
    <property type="protein sequence ID" value="CAE6467888.1"/>
    <property type="molecule type" value="Genomic_DNA"/>
</dbReference>
<evidence type="ECO:0000256" key="1">
    <source>
        <dbReference type="SAM" id="MobiDB-lite"/>
    </source>
</evidence>
<comment type="caution">
    <text evidence="3">The sequence shown here is derived from an EMBL/GenBank/DDBJ whole genome shotgun (WGS) entry which is preliminary data.</text>
</comment>
<organism evidence="3 4">
    <name type="scientific">Rhizoctonia solani</name>
    <dbReference type="NCBI Taxonomy" id="456999"/>
    <lineage>
        <taxon>Eukaryota</taxon>
        <taxon>Fungi</taxon>
        <taxon>Dikarya</taxon>
        <taxon>Basidiomycota</taxon>
        <taxon>Agaricomycotina</taxon>
        <taxon>Agaricomycetes</taxon>
        <taxon>Cantharellales</taxon>
        <taxon>Ceratobasidiaceae</taxon>
        <taxon>Rhizoctonia</taxon>
    </lineage>
</organism>
<name>A0A8H3GV39_9AGAM</name>
<evidence type="ECO:0000259" key="2">
    <source>
        <dbReference type="PROSITE" id="PS51035"/>
    </source>
</evidence>
<feature type="compositionally biased region" description="Low complexity" evidence="1">
    <location>
        <begin position="133"/>
        <end position="145"/>
    </location>
</feature>
<dbReference type="InterPro" id="IPR003103">
    <property type="entry name" value="BAG_domain"/>
</dbReference>
<dbReference type="GO" id="GO:0051087">
    <property type="term" value="F:protein-folding chaperone binding"/>
    <property type="evidence" value="ECO:0007669"/>
    <property type="project" value="InterPro"/>
</dbReference>
<feature type="region of interest" description="Disordered" evidence="1">
    <location>
        <begin position="56"/>
        <end position="80"/>
    </location>
</feature>
<feature type="region of interest" description="Disordered" evidence="1">
    <location>
        <begin position="98"/>
        <end position="162"/>
    </location>
</feature>
<evidence type="ECO:0000313" key="3">
    <source>
        <dbReference type="EMBL" id="CAE6467888.1"/>
    </source>
</evidence>
<evidence type="ECO:0000313" key="4">
    <source>
        <dbReference type="Proteomes" id="UP000663846"/>
    </source>
</evidence>
<feature type="domain" description="BAG" evidence="2">
    <location>
        <begin position="212"/>
        <end position="252"/>
    </location>
</feature>
<dbReference type="InterPro" id="IPR036533">
    <property type="entry name" value="BAG_dom_sf"/>
</dbReference>
<dbReference type="Pfam" id="PF02179">
    <property type="entry name" value="BAG"/>
    <property type="match status" value="1"/>
</dbReference>
<proteinExistence type="predicted"/>
<dbReference type="AlphaFoldDB" id="A0A8H3GV39"/>
<feature type="compositionally biased region" description="Basic and acidic residues" evidence="1">
    <location>
        <begin position="56"/>
        <end position="69"/>
    </location>
</feature>
<protein>
    <recommendedName>
        <fullName evidence="2">BAG domain-containing protein</fullName>
    </recommendedName>
</protein>
<reference evidence="3" key="1">
    <citation type="submission" date="2021-01" db="EMBL/GenBank/DDBJ databases">
        <authorList>
            <person name="Kaushik A."/>
        </authorList>
    </citation>
    <scope>NUCLEOTIDE SEQUENCE</scope>
    <source>
        <strain evidence="3">AG1-1C</strain>
    </source>
</reference>
<dbReference type="Gene3D" id="1.20.58.120">
    <property type="entry name" value="BAG domain"/>
    <property type="match status" value="1"/>
</dbReference>
<sequence length="448" mass="49721">MFTFAQPAYHHYNPYQELAVQQELQRRRHIEAYLRRQQEAEEIERRRREYEAAVRRAEYERRQQAELQRRRQAQQARARHSMYDGGLEALFEALYGGQGHRQEDGHTSVPLRTSPRPTTTPTDAPAPSPMPSPTAAELEPMPQTESEPEPEPEESQVNTAPSHAAIQSILSSFSILQSEFAFPTQLDFLPGTSAKLAYTPNNAPLHGYEHALTGLLTKLDAVESYGDGEVRRTRKEAVKTIERELERLDGMKVDVWNRVNVPQAEAEVSTKESGKTEVATAEVDPLSVPLPEDMDVEADTPEATESEEALVADQGATLTVSDSTPSMQAEVASPLDIEQSVGAVAEPAANPVPVSIPHITDTEHVVLPEAPNCTTASVLSYHIPDSEPLTRSLGSPSPPEASDCNSDVELEEYVDVETLSKSEDEGDEMQEVEKDGDLELMREWELDF</sequence>
<dbReference type="SUPFAM" id="SSF63491">
    <property type="entry name" value="BAG domain"/>
    <property type="match status" value="1"/>
</dbReference>
<accession>A0A8H3GV39</accession>
<feature type="compositionally biased region" description="Low complexity" evidence="1">
    <location>
        <begin position="107"/>
        <end position="123"/>
    </location>
</feature>
<dbReference type="Proteomes" id="UP000663846">
    <property type="component" value="Unassembled WGS sequence"/>
</dbReference>